<dbReference type="GO" id="GO:0061630">
    <property type="term" value="F:ubiquitin protein ligase activity"/>
    <property type="evidence" value="ECO:0007669"/>
    <property type="project" value="TreeGrafter"/>
</dbReference>
<dbReference type="SMART" id="SM00336">
    <property type="entry name" value="BBOX"/>
    <property type="match status" value="2"/>
</dbReference>
<dbReference type="EMBL" id="CACVKT020006298">
    <property type="protein sequence ID" value="CAC5400736.1"/>
    <property type="molecule type" value="Genomic_DNA"/>
</dbReference>
<accession>A0A6J8CYR8</accession>
<dbReference type="PANTHER" id="PTHR25462">
    <property type="entry name" value="BONUS, ISOFORM C-RELATED"/>
    <property type="match status" value="1"/>
</dbReference>
<gene>
    <name evidence="3" type="ORF">MCOR_34889</name>
</gene>
<keyword evidence="4" id="KW-1185">Reference proteome</keyword>
<dbReference type="Gene3D" id="3.30.160.60">
    <property type="entry name" value="Classic Zinc Finger"/>
    <property type="match status" value="1"/>
</dbReference>
<keyword evidence="1" id="KW-0479">Metal-binding</keyword>
<dbReference type="GO" id="GO:0008270">
    <property type="term" value="F:zinc ion binding"/>
    <property type="evidence" value="ECO:0007669"/>
    <property type="project" value="UniProtKB-KW"/>
</dbReference>
<organism evidence="3 4">
    <name type="scientific">Mytilus coruscus</name>
    <name type="common">Sea mussel</name>
    <dbReference type="NCBI Taxonomy" id="42192"/>
    <lineage>
        <taxon>Eukaryota</taxon>
        <taxon>Metazoa</taxon>
        <taxon>Spiralia</taxon>
        <taxon>Lophotrochozoa</taxon>
        <taxon>Mollusca</taxon>
        <taxon>Bivalvia</taxon>
        <taxon>Autobranchia</taxon>
        <taxon>Pteriomorphia</taxon>
        <taxon>Mytilida</taxon>
        <taxon>Mytiloidea</taxon>
        <taxon>Mytilidae</taxon>
        <taxon>Mytilinae</taxon>
        <taxon>Mytilus</taxon>
    </lineage>
</organism>
<keyword evidence="1" id="KW-0863">Zinc-finger</keyword>
<dbReference type="PROSITE" id="PS50119">
    <property type="entry name" value="ZF_BBOX"/>
    <property type="match status" value="1"/>
</dbReference>
<dbReference type="SUPFAM" id="SSF57845">
    <property type="entry name" value="B-box zinc-binding domain"/>
    <property type="match status" value="1"/>
</dbReference>
<dbReference type="Proteomes" id="UP000507470">
    <property type="component" value="Unassembled WGS sequence"/>
</dbReference>
<reference evidence="3 4" key="1">
    <citation type="submission" date="2020-06" db="EMBL/GenBank/DDBJ databases">
        <authorList>
            <person name="Li R."/>
            <person name="Bekaert M."/>
        </authorList>
    </citation>
    <scope>NUCLEOTIDE SEQUENCE [LARGE SCALE GENOMIC DNA]</scope>
    <source>
        <strain evidence="4">wild</strain>
    </source>
</reference>
<dbReference type="OrthoDB" id="264520at2759"/>
<name>A0A6J8CYR8_MYTCO</name>
<evidence type="ECO:0000256" key="1">
    <source>
        <dbReference type="PROSITE-ProRule" id="PRU00024"/>
    </source>
</evidence>
<proteinExistence type="predicted"/>
<dbReference type="Pfam" id="PF00643">
    <property type="entry name" value="zf-B_box"/>
    <property type="match status" value="1"/>
</dbReference>
<dbReference type="AlphaFoldDB" id="A0A6J8CYR8"/>
<protein>
    <submittedName>
        <fullName evidence="3">TRIM45</fullName>
    </submittedName>
</protein>
<sequence>MAQSAVKMCDICVSAPRSCYCLSCEQNFCEHCKALHKRQKISMDHQFEGSCEELRDVKSRCEDHNENFIYICTNCDMPVCRHCVTEKHNGHKLSALEDSIHFLKEKLAAIDLTIGEASQYVTDIDRGLKFYDRSIESVKRAIRNEGDKVKALVDRYIDQQIDNLKQRTKSEKEKLKKIRTDNKIVFEKANAMKDRKTKIIKQQNDTMTGDLKSLAVEVDGIQPVPISVFLLSITLSHQYLKKLLPL</sequence>
<dbReference type="InterPro" id="IPR000315">
    <property type="entry name" value="Znf_B-box"/>
</dbReference>
<feature type="domain" description="B box-type" evidence="2">
    <location>
        <begin position="56"/>
        <end position="96"/>
    </location>
</feature>
<evidence type="ECO:0000313" key="4">
    <source>
        <dbReference type="Proteomes" id="UP000507470"/>
    </source>
</evidence>
<dbReference type="InterPro" id="IPR047153">
    <property type="entry name" value="TRIM45/56/19-like"/>
</dbReference>
<keyword evidence="1" id="KW-0862">Zinc</keyword>
<dbReference type="GO" id="GO:0005654">
    <property type="term" value="C:nucleoplasm"/>
    <property type="evidence" value="ECO:0007669"/>
    <property type="project" value="TreeGrafter"/>
</dbReference>
<evidence type="ECO:0000259" key="2">
    <source>
        <dbReference type="PROSITE" id="PS50119"/>
    </source>
</evidence>
<evidence type="ECO:0000313" key="3">
    <source>
        <dbReference type="EMBL" id="CAC5400736.1"/>
    </source>
</evidence>
<dbReference type="CDD" id="cd19757">
    <property type="entry name" value="Bbox1"/>
    <property type="match status" value="1"/>
</dbReference>
<dbReference type="PANTHER" id="PTHR25462:SF305">
    <property type="entry name" value="RING-TYPE DOMAIN-CONTAINING PROTEIN"/>
    <property type="match status" value="1"/>
</dbReference>